<keyword evidence="23" id="KW-1185">Reference proteome</keyword>
<evidence type="ECO:0000256" key="5">
    <source>
        <dbReference type="ARBA" id="ARBA00022679"/>
    </source>
</evidence>
<feature type="active site" description="Proton acceptor" evidence="18">
    <location>
        <position position="362"/>
    </location>
</feature>
<dbReference type="GO" id="GO:0000287">
    <property type="term" value="F:magnesium ion binding"/>
    <property type="evidence" value="ECO:0007669"/>
    <property type="project" value="UniProtKB-UniRule"/>
</dbReference>
<dbReference type="GO" id="GO:0003977">
    <property type="term" value="F:UDP-N-acetylglucosamine diphosphorylase activity"/>
    <property type="evidence" value="ECO:0007669"/>
    <property type="project" value="UniProtKB-UniRule"/>
</dbReference>
<evidence type="ECO:0000256" key="2">
    <source>
        <dbReference type="ARBA" id="ARBA00007707"/>
    </source>
</evidence>
<feature type="domain" description="Mannose-1-phosphate guanyltransferase C-terminal" evidence="21">
    <location>
        <begin position="270"/>
        <end position="344"/>
    </location>
</feature>
<dbReference type="InterPro" id="IPR050065">
    <property type="entry name" value="GlmU-like"/>
</dbReference>
<feature type="binding site" evidence="18">
    <location>
        <position position="138"/>
    </location>
    <ligand>
        <name>UDP-N-acetyl-alpha-D-glucosamine</name>
        <dbReference type="ChEBI" id="CHEBI:57705"/>
    </ligand>
</feature>
<feature type="binding site" evidence="18">
    <location>
        <begin position="385"/>
        <end position="386"/>
    </location>
    <ligand>
        <name>acetyl-CoA</name>
        <dbReference type="ChEBI" id="CHEBI:57288"/>
    </ligand>
</feature>
<feature type="binding site" evidence="18">
    <location>
        <position position="439"/>
    </location>
    <ligand>
        <name>acetyl-CoA</name>
        <dbReference type="ChEBI" id="CHEBI:57288"/>
    </ligand>
</feature>
<feature type="domain" description="MobA-like NTP transferase" evidence="20">
    <location>
        <begin position="5"/>
        <end position="122"/>
    </location>
</feature>
<evidence type="ECO:0000313" key="23">
    <source>
        <dbReference type="Proteomes" id="UP000218765"/>
    </source>
</evidence>
<name>A0A1Z4VMR3_9GAMM</name>
<feature type="binding site" evidence="18">
    <location>
        <position position="422"/>
    </location>
    <ligand>
        <name>acetyl-CoA</name>
        <dbReference type="ChEBI" id="CHEBI:57288"/>
    </ligand>
</feature>
<feature type="binding site" evidence="18">
    <location>
        <position position="350"/>
    </location>
    <ligand>
        <name>UDP-N-acetyl-alpha-D-glucosamine</name>
        <dbReference type="ChEBI" id="CHEBI:57705"/>
    </ligand>
</feature>
<reference evidence="22 23" key="1">
    <citation type="submission" date="2017-05" db="EMBL/GenBank/DDBJ databases">
        <title>Thiocyanate degradation by Thiohalobacter thiocyanaticus FOKN1.</title>
        <authorList>
            <person name="Oshiki M."/>
            <person name="Fukushima T."/>
            <person name="Kawano S."/>
            <person name="Nakagawa J."/>
        </authorList>
    </citation>
    <scope>NUCLEOTIDE SEQUENCE [LARGE SCALE GENOMIC DNA]</scope>
    <source>
        <strain evidence="22 23">FOKN1</strain>
    </source>
</reference>
<keyword evidence="9 18" id="KW-0460">Magnesium</keyword>
<evidence type="ECO:0000259" key="20">
    <source>
        <dbReference type="Pfam" id="PF12804"/>
    </source>
</evidence>
<dbReference type="EC" id="2.7.7.23" evidence="18"/>
<dbReference type="PANTHER" id="PTHR43584:SF3">
    <property type="entry name" value="BIFUNCTIONAL PROTEIN GLMU"/>
    <property type="match status" value="1"/>
</dbReference>
<evidence type="ECO:0000256" key="13">
    <source>
        <dbReference type="ARBA" id="ARBA00023315"/>
    </source>
</evidence>
<dbReference type="Pfam" id="PF00132">
    <property type="entry name" value="Hexapep"/>
    <property type="match status" value="1"/>
</dbReference>
<comment type="similarity">
    <text evidence="3 18">In the N-terminal section; belongs to the N-acetylglucosamine-1-phosphate uridyltransferase family.</text>
</comment>
<dbReference type="GO" id="GO:0019134">
    <property type="term" value="F:glucosamine-1-phosphate N-acetyltransferase activity"/>
    <property type="evidence" value="ECO:0007669"/>
    <property type="project" value="UniProtKB-UniRule"/>
</dbReference>
<dbReference type="CDD" id="cd03353">
    <property type="entry name" value="LbH_GlmU_C"/>
    <property type="match status" value="1"/>
</dbReference>
<dbReference type="EMBL" id="AP018052">
    <property type="protein sequence ID" value="BAZ92638.1"/>
    <property type="molecule type" value="Genomic_DNA"/>
</dbReference>
<evidence type="ECO:0000256" key="19">
    <source>
        <dbReference type="SAM" id="MobiDB-lite"/>
    </source>
</evidence>
<evidence type="ECO:0000256" key="14">
    <source>
        <dbReference type="ARBA" id="ARBA00023316"/>
    </source>
</evidence>
<dbReference type="GO" id="GO:0000902">
    <property type="term" value="P:cell morphogenesis"/>
    <property type="evidence" value="ECO:0007669"/>
    <property type="project" value="UniProtKB-UniRule"/>
</dbReference>
<dbReference type="InterPro" id="IPR029044">
    <property type="entry name" value="Nucleotide-diphossugar_trans"/>
</dbReference>
<comment type="subcellular location">
    <subcellularLocation>
        <location evidence="1 18">Cytoplasm</location>
    </subcellularLocation>
</comment>
<organism evidence="22 23">
    <name type="scientific">Thiohalobacter thiocyanaticus</name>
    <dbReference type="NCBI Taxonomy" id="585455"/>
    <lineage>
        <taxon>Bacteria</taxon>
        <taxon>Pseudomonadati</taxon>
        <taxon>Pseudomonadota</taxon>
        <taxon>Gammaproteobacteria</taxon>
        <taxon>Thiohalobacterales</taxon>
        <taxon>Thiohalobacteraceae</taxon>
        <taxon>Thiohalobacter</taxon>
    </lineage>
</organism>
<dbReference type="KEGG" id="ttc:FOKN1_0234"/>
<feature type="region of interest" description="Linker" evidence="18">
    <location>
        <begin position="229"/>
        <end position="249"/>
    </location>
</feature>
<keyword evidence="7 18" id="KW-0479">Metal-binding</keyword>
<feature type="binding site" evidence="18">
    <location>
        <position position="168"/>
    </location>
    <ligand>
        <name>UDP-N-acetyl-alpha-D-glucosamine</name>
        <dbReference type="ChEBI" id="CHEBI:57705"/>
    </ligand>
</feature>
<evidence type="ECO:0000259" key="21">
    <source>
        <dbReference type="Pfam" id="PF25087"/>
    </source>
</evidence>
<feature type="binding site" evidence="18">
    <location>
        <position position="153"/>
    </location>
    <ligand>
        <name>UDP-N-acetyl-alpha-D-glucosamine</name>
        <dbReference type="ChEBI" id="CHEBI:57705"/>
    </ligand>
</feature>
<dbReference type="RefSeq" id="WP_096363911.1">
    <property type="nucleotide sequence ID" value="NZ_AP018052.1"/>
</dbReference>
<feature type="binding site" evidence="18">
    <location>
        <position position="376"/>
    </location>
    <ligand>
        <name>UDP-N-acetyl-alpha-D-glucosamine</name>
        <dbReference type="ChEBI" id="CHEBI:57705"/>
    </ligand>
</feature>
<dbReference type="GO" id="GO:0009245">
    <property type="term" value="P:lipid A biosynthetic process"/>
    <property type="evidence" value="ECO:0007669"/>
    <property type="project" value="UniProtKB-UniRule"/>
</dbReference>
<dbReference type="EC" id="2.3.1.157" evidence="18"/>
<keyword evidence="8 18" id="KW-0677">Repeat</keyword>
<dbReference type="InterPro" id="IPR025877">
    <property type="entry name" value="MobA-like_NTP_Trfase"/>
</dbReference>
<evidence type="ECO:0000256" key="15">
    <source>
        <dbReference type="ARBA" id="ARBA00048247"/>
    </source>
</evidence>
<dbReference type="Pfam" id="PF25087">
    <property type="entry name" value="GMPPB_C"/>
    <property type="match status" value="1"/>
</dbReference>
<dbReference type="InterPro" id="IPR056729">
    <property type="entry name" value="GMPPB_C"/>
</dbReference>
<comment type="pathway">
    <text evidence="18">Nucleotide-sugar biosynthesis; UDP-N-acetyl-alpha-D-glucosamine biosynthesis; UDP-N-acetyl-alpha-D-glucosamine from N-acetyl-alpha-D-glucosamine 1-phosphate: step 1/1.</text>
</comment>
<dbReference type="GO" id="GO:0071555">
    <property type="term" value="P:cell wall organization"/>
    <property type="evidence" value="ECO:0007669"/>
    <property type="project" value="UniProtKB-KW"/>
</dbReference>
<dbReference type="GO" id="GO:0005737">
    <property type="term" value="C:cytoplasm"/>
    <property type="evidence" value="ECO:0007669"/>
    <property type="project" value="UniProtKB-SubCell"/>
</dbReference>
<dbReference type="GO" id="GO:0006048">
    <property type="term" value="P:UDP-N-acetylglucosamine biosynthetic process"/>
    <property type="evidence" value="ECO:0007669"/>
    <property type="project" value="UniProtKB-UniPathway"/>
</dbReference>
<feature type="binding site" evidence="18">
    <location>
        <position position="226"/>
    </location>
    <ligand>
        <name>Mg(2+)</name>
        <dbReference type="ChEBI" id="CHEBI:18420"/>
    </ligand>
</feature>
<feature type="binding site" evidence="18">
    <location>
        <begin position="101"/>
        <end position="103"/>
    </location>
    <ligand>
        <name>UDP-N-acetyl-alpha-D-glucosamine</name>
        <dbReference type="ChEBI" id="CHEBI:57705"/>
    </ligand>
</feature>
<evidence type="ECO:0000256" key="8">
    <source>
        <dbReference type="ARBA" id="ARBA00022737"/>
    </source>
</evidence>
<comment type="subunit">
    <text evidence="18">Homotrimer.</text>
</comment>
<dbReference type="OrthoDB" id="9775031at2"/>
<feature type="binding site" evidence="18">
    <location>
        <begin position="8"/>
        <end position="11"/>
    </location>
    <ligand>
        <name>UDP-N-acetyl-alpha-D-glucosamine</name>
        <dbReference type="ChEBI" id="CHEBI:57705"/>
    </ligand>
</feature>
<feature type="binding site" evidence="18">
    <location>
        <position position="379"/>
    </location>
    <ligand>
        <name>acetyl-CoA</name>
        <dbReference type="ChEBI" id="CHEBI:57288"/>
    </ligand>
</feature>
<dbReference type="SUPFAM" id="SSF51161">
    <property type="entry name" value="Trimeric LpxA-like enzymes"/>
    <property type="match status" value="1"/>
</dbReference>
<feature type="region of interest" description="N-acetyltransferase" evidence="18">
    <location>
        <begin position="250"/>
        <end position="456"/>
    </location>
</feature>
<comment type="function">
    <text evidence="17 18">Catalyzes the last two sequential reactions in the de novo biosynthetic pathway for UDP-N-acetylglucosamine (UDP-GlcNAc). The C-terminal domain catalyzes the transfer of acetyl group from acetyl coenzyme A to glucosamine-1-phosphate (GlcN-1-P) to produce N-acetylglucosamine-1-phosphate (GlcNAc-1-P), which is converted into UDP-GlcNAc by the transfer of uridine 5-monophosphate (from uridine 5-triphosphate), a reaction catalyzed by the N-terminal domain.</text>
</comment>
<dbReference type="HAMAP" id="MF_01631">
    <property type="entry name" value="GlmU"/>
    <property type="match status" value="1"/>
</dbReference>
<keyword evidence="11 18" id="KW-0573">Peptidoglycan synthesis</keyword>
<feature type="binding site" evidence="18">
    <location>
        <position position="22"/>
    </location>
    <ligand>
        <name>UDP-N-acetyl-alpha-D-glucosamine</name>
        <dbReference type="ChEBI" id="CHEBI:57705"/>
    </ligand>
</feature>
<feature type="region of interest" description="Pyrophosphorylase" evidence="18">
    <location>
        <begin position="1"/>
        <end position="228"/>
    </location>
</feature>
<evidence type="ECO:0000256" key="10">
    <source>
        <dbReference type="ARBA" id="ARBA00022960"/>
    </source>
</evidence>
<feature type="binding site" evidence="18">
    <location>
        <position position="332"/>
    </location>
    <ligand>
        <name>UDP-N-acetyl-alpha-D-glucosamine</name>
        <dbReference type="ChEBI" id="CHEBI:57705"/>
    </ligand>
</feature>
<protein>
    <recommendedName>
        <fullName evidence="18">Bifunctional protein GlmU</fullName>
    </recommendedName>
    <domain>
        <recommendedName>
            <fullName evidence="18">UDP-N-acetylglucosamine pyrophosphorylase</fullName>
            <ecNumber evidence="18">2.7.7.23</ecNumber>
        </recommendedName>
        <alternativeName>
            <fullName evidence="18">N-acetylglucosamine-1-phosphate uridyltransferase</fullName>
        </alternativeName>
    </domain>
    <domain>
        <recommendedName>
            <fullName evidence="18">Glucosamine-1-phosphate N-acetyltransferase</fullName>
            <ecNumber evidence="18">2.3.1.157</ecNumber>
        </recommendedName>
    </domain>
</protein>
<keyword evidence="14 18" id="KW-0961">Cell wall biogenesis/degradation</keyword>
<accession>A0A1Z4VMR3</accession>
<evidence type="ECO:0000256" key="6">
    <source>
        <dbReference type="ARBA" id="ARBA00022695"/>
    </source>
</evidence>
<dbReference type="InterPro" id="IPR011004">
    <property type="entry name" value="Trimer_LpxA-like_sf"/>
</dbReference>
<dbReference type="InterPro" id="IPR038009">
    <property type="entry name" value="GlmU_C_LbH"/>
</dbReference>
<feature type="binding site" evidence="18">
    <location>
        <position position="74"/>
    </location>
    <ligand>
        <name>UDP-N-acetyl-alpha-D-glucosamine</name>
        <dbReference type="ChEBI" id="CHEBI:57705"/>
    </ligand>
</feature>
<feature type="binding site" evidence="18">
    <location>
        <position position="365"/>
    </location>
    <ligand>
        <name>UDP-N-acetyl-alpha-D-glucosamine</name>
        <dbReference type="ChEBI" id="CHEBI:57705"/>
    </ligand>
</feature>
<keyword evidence="12 18" id="KW-0511">Multifunctional enzyme</keyword>
<evidence type="ECO:0000256" key="17">
    <source>
        <dbReference type="ARBA" id="ARBA00049628"/>
    </source>
</evidence>
<sequence>MELHVIILAAGQGTRMRSALPKVLHPIAGRPMLGHVIETAAALGAAGIHVVYGHGGGQVRAAFAGHDDISWVEQSDQLGTGHAVAQASPNVPDDARILILYGDVPLIGRETLTALGEAAGDDSLGLLTATLADPTGYGRIVRDNHHRVIGIVEQKDASEAELQICEINTGFMAAPASPLKDWIGRLGNDNAQGEYYLTDVIGMAAQDGMAINVVQPQSPEEILGVNNRKQLAELERAWQRRHAEALLLGGVTLLDPQRFDLRGRLRHGRDVTIDINVVIEGDVQLEDEVSIGPNCVLKNVTIGAGTEVLANSVIENAVIGAGARIGPFARIRPETRLADGVHVGNFVEVKKSVIGQGSKVNHLSYIGDTDIGAKVNVGAGTITCNYDGANKHRTVIEDEAFIGSDTQLVAPVTVGRGATIGAGTTLTRDAPAGELTLSRSRQQTREGWKRPVKKKG</sequence>
<evidence type="ECO:0000256" key="12">
    <source>
        <dbReference type="ARBA" id="ARBA00023268"/>
    </source>
</evidence>
<proteinExistence type="inferred from homology"/>
<comment type="catalytic activity">
    <reaction evidence="15 18">
        <text>alpha-D-glucosamine 1-phosphate + acetyl-CoA = N-acetyl-alpha-D-glucosamine 1-phosphate + CoA + H(+)</text>
        <dbReference type="Rhea" id="RHEA:13725"/>
        <dbReference type="ChEBI" id="CHEBI:15378"/>
        <dbReference type="ChEBI" id="CHEBI:57287"/>
        <dbReference type="ChEBI" id="CHEBI:57288"/>
        <dbReference type="ChEBI" id="CHEBI:57776"/>
        <dbReference type="ChEBI" id="CHEBI:58516"/>
        <dbReference type="EC" id="2.3.1.157"/>
    </reaction>
</comment>
<feature type="binding site" evidence="18">
    <location>
        <position position="404"/>
    </location>
    <ligand>
        <name>acetyl-CoA</name>
        <dbReference type="ChEBI" id="CHEBI:57288"/>
    </ligand>
</feature>
<dbReference type="CDD" id="cd02540">
    <property type="entry name" value="GT2_GlmU_N_bac"/>
    <property type="match status" value="1"/>
</dbReference>
<evidence type="ECO:0000313" key="22">
    <source>
        <dbReference type="EMBL" id="BAZ92638.1"/>
    </source>
</evidence>
<dbReference type="PANTHER" id="PTHR43584">
    <property type="entry name" value="NUCLEOTIDYL TRANSFERASE"/>
    <property type="match status" value="1"/>
</dbReference>
<keyword evidence="13 18" id="KW-0012">Acyltransferase</keyword>
<evidence type="ECO:0000256" key="11">
    <source>
        <dbReference type="ARBA" id="ARBA00022984"/>
    </source>
</evidence>
<evidence type="ECO:0000256" key="4">
    <source>
        <dbReference type="ARBA" id="ARBA00022490"/>
    </source>
</evidence>
<feature type="binding site" evidence="18">
    <location>
        <position position="226"/>
    </location>
    <ligand>
        <name>UDP-N-acetyl-alpha-D-glucosamine</name>
        <dbReference type="ChEBI" id="CHEBI:57705"/>
    </ligand>
</feature>
<keyword evidence="5 18" id="KW-0808">Transferase</keyword>
<evidence type="ECO:0000256" key="7">
    <source>
        <dbReference type="ARBA" id="ARBA00022723"/>
    </source>
</evidence>
<dbReference type="Gene3D" id="3.90.550.10">
    <property type="entry name" value="Spore Coat Polysaccharide Biosynthesis Protein SpsA, Chain A"/>
    <property type="match status" value="1"/>
</dbReference>
<dbReference type="InterPro" id="IPR005882">
    <property type="entry name" value="Bifunctional_GlmU"/>
</dbReference>
<comment type="similarity">
    <text evidence="2 18">In the C-terminal section; belongs to the transferase hexapeptide repeat family.</text>
</comment>
<dbReference type="GO" id="GO:0008360">
    <property type="term" value="P:regulation of cell shape"/>
    <property type="evidence" value="ECO:0007669"/>
    <property type="project" value="UniProtKB-KW"/>
</dbReference>
<dbReference type="AlphaFoldDB" id="A0A1Z4VMR3"/>
<dbReference type="InterPro" id="IPR001451">
    <property type="entry name" value="Hexapep"/>
</dbReference>
<keyword evidence="10 18" id="KW-0133">Cell shape</keyword>
<dbReference type="Gene3D" id="2.160.10.10">
    <property type="entry name" value="Hexapeptide repeat proteins"/>
    <property type="match status" value="1"/>
</dbReference>
<evidence type="ECO:0000256" key="1">
    <source>
        <dbReference type="ARBA" id="ARBA00004496"/>
    </source>
</evidence>
<evidence type="ECO:0000256" key="3">
    <source>
        <dbReference type="ARBA" id="ARBA00007947"/>
    </source>
</evidence>
<evidence type="ECO:0000256" key="9">
    <source>
        <dbReference type="ARBA" id="ARBA00022842"/>
    </source>
</evidence>
<keyword evidence="6 18" id="KW-0548">Nucleotidyltransferase</keyword>
<gene>
    <name evidence="18" type="primary">glmU</name>
    <name evidence="22" type="ORF">FOKN1_0234</name>
</gene>
<dbReference type="UniPathway" id="UPA00113">
    <property type="reaction ID" value="UER00532"/>
</dbReference>
<comment type="cofactor">
    <cofactor evidence="18">
        <name>Mg(2+)</name>
        <dbReference type="ChEBI" id="CHEBI:18420"/>
    </cofactor>
    <text evidence="18">Binds 1 Mg(2+) ion per subunit.</text>
</comment>
<evidence type="ECO:0000256" key="18">
    <source>
        <dbReference type="HAMAP-Rule" id="MF_01631"/>
    </source>
</evidence>
<evidence type="ECO:0000256" key="16">
    <source>
        <dbReference type="ARBA" id="ARBA00048493"/>
    </source>
</evidence>
<dbReference type="UniPathway" id="UPA00973"/>
<comment type="pathway">
    <text evidence="18">Bacterial outer membrane biogenesis; LPS lipid A biosynthesis.</text>
</comment>
<feature type="region of interest" description="Disordered" evidence="19">
    <location>
        <begin position="424"/>
        <end position="456"/>
    </location>
</feature>
<comment type="catalytic activity">
    <reaction evidence="16 18">
        <text>N-acetyl-alpha-D-glucosamine 1-phosphate + UTP + H(+) = UDP-N-acetyl-alpha-D-glucosamine + diphosphate</text>
        <dbReference type="Rhea" id="RHEA:13509"/>
        <dbReference type="ChEBI" id="CHEBI:15378"/>
        <dbReference type="ChEBI" id="CHEBI:33019"/>
        <dbReference type="ChEBI" id="CHEBI:46398"/>
        <dbReference type="ChEBI" id="CHEBI:57705"/>
        <dbReference type="ChEBI" id="CHEBI:57776"/>
        <dbReference type="EC" id="2.7.7.23"/>
    </reaction>
</comment>
<dbReference type="Proteomes" id="UP000218765">
    <property type="component" value="Chromosome"/>
</dbReference>
<keyword evidence="4 18" id="KW-0963">Cytoplasm</keyword>
<dbReference type="SUPFAM" id="SSF53448">
    <property type="entry name" value="Nucleotide-diphospho-sugar transferases"/>
    <property type="match status" value="1"/>
</dbReference>
<dbReference type="NCBIfam" id="TIGR01173">
    <property type="entry name" value="glmU"/>
    <property type="match status" value="1"/>
</dbReference>
<dbReference type="GO" id="GO:0009252">
    <property type="term" value="P:peptidoglycan biosynthetic process"/>
    <property type="evidence" value="ECO:0007669"/>
    <property type="project" value="UniProtKB-UniRule"/>
</dbReference>
<comment type="pathway">
    <text evidence="18">Nucleotide-sugar biosynthesis; UDP-N-acetyl-alpha-D-glucosamine biosynthesis; N-acetyl-alpha-D-glucosamine 1-phosphate from alpha-D-glucosamine 6-phosphate (route II): step 2/2.</text>
</comment>
<feature type="binding site" evidence="18">
    <location>
        <begin position="79"/>
        <end position="80"/>
    </location>
    <ligand>
        <name>UDP-N-acetyl-alpha-D-glucosamine</name>
        <dbReference type="ChEBI" id="CHEBI:57705"/>
    </ligand>
</feature>
<dbReference type="Pfam" id="PF12804">
    <property type="entry name" value="NTP_transf_3"/>
    <property type="match status" value="1"/>
</dbReference>
<dbReference type="GO" id="GO:0016020">
    <property type="term" value="C:membrane"/>
    <property type="evidence" value="ECO:0007669"/>
    <property type="project" value="GOC"/>
</dbReference>
<feature type="binding site" evidence="18">
    <location>
        <position position="103"/>
    </location>
    <ligand>
        <name>Mg(2+)</name>
        <dbReference type="ChEBI" id="CHEBI:18420"/>
    </ligand>
</feature>